<proteinExistence type="predicted"/>
<evidence type="ECO:0000313" key="3">
    <source>
        <dbReference type="EMBL" id="CRY98163.1"/>
    </source>
</evidence>
<evidence type="ECO:0000259" key="2">
    <source>
        <dbReference type="Pfam" id="PF05713"/>
    </source>
</evidence>
<accession>A0A0H5Q8B4</accession>
<evidence type="ECO:0000256" key="1">
    <source>
        <dbReference type="SAM" id="MobiDB-lite"/>
    </source>
</evidence>
<feature type="region of interest" description="Disordered" evidence="1">
    <location>
        <begin position="1"/>
        <end position="21"/>
    </location>
</feature>
<dbReference type="AlphaFoldDB" id="A0A0H5Q8B4"/>
<reference evidence="3" key="1">
    <citation type="submission" date="2015-06" db="EMBL/GenBank/DDBJ databases">
        <authorList>
            <person name="Joergensen T."/>
        </authorList>
    </citation>
    <scope>NUCLEOTIDE SEQUENCE</scope>
    <source>
        <plasmid evidence="3">pRGRH1866</plasmid>
    </source>
</reference>
<dbReference type="InterPro" id="IPR008687">
    <property type="entry name" value="MobC"/>
</dbReference>
<feature type="compositionally biased region" description="Basic residues" evidence="1">
    <location>
        <begin position="10"/>
        <end position="19"/>
    </location>
</feature>
<geneLocation type="plasmid" evidence="3">
    <name>pRGRH1866</name>
</geneLocation>
<dbReference type="EMBL" id="LN854358">
    <property type="protein sequence ID" value="CRY98163.1"/>
    <property type="molecule type" value="Genomic_DNA"/>
</dbReference>
<feature type="domain" description="Bacterial mobilisation" evidence="2">
    <location>
        <begin position="79"/>
        <end position="101"/>
    </location>
</feature>
<reference evidence="3" key="2">
    <citation type="submission" date="2015-07" db="EMBL/GenBank/DDBJ databases">
        <title>Plasmids, circular viruses and viroids from rat gut.</title>
        <authorList>
            <person name="Jorgensen T.J."/>
            <person name="Hansen M.A."/>
            <person name="Xu Z."/>
            <person name="Tabak M.A."/>
            <person name="Sorensen S.J."/>
            <person name="Hansen L.H."/>
        </authorList>
    </citation>
    <scope>NUCLEOTIDE SEQUENCE</scope>
    <source>
        <plasmid evidence="3">pRGRH1866</plasmid>
    </source>
</reference>
<keyword evidence="3" id="KW-0614">Plasmid</keyword>
<organism evidence="3">
    <name type="scientific">uncultured prokaryote</name>
    <dbReference type="NCBI Taxonomy" id="198431"/>
    <lineage>
        <taxon>unclassified sequences</taxon>
        <taxon>environmental samples</taxon>
    </lineage>
</organism>
<sequence length="147" mass="16383">MAKEVEKRSGKATRQRYKKDRREAVVQVRMNAGELALLDGKRGGRTRSNYLRGALYGSAGSHTEHEVVADTPQLDRMLMELNRIGVNINQIARAFNARVKGMGMLEEIKMEPDKKAFESLRESIEGLSDEVKELRADLHGGITGGDV</sequence>
<name>A0A0H5Q8B4_9ZZZZ</name>
<dbReference type="Pfam" id="PF05713">
    <property type="entry name" value="MobC"/>
    <property type="match status" value="1"/>
</dbReference>
<protein>
    <recommendedName>
        <fullName evidence="2">Bacterial mobilisation domain-containing protein</fullName>
    </recommendedName>
</protein>